<proteinExistence type="predicted"/>
<accession>A0AAV7PAZ0</accession>
<gene>
    <name evidence="2" type="ORF">NDU88_003931</name>
</gene>
<name>A0AAV7PAZ0_PLEWA</name>
<evidence type="ECO:0000256" key="1">
    <source>
        <dbReference type="SAM" id="MobiDB-lite"/>
    </source>
</evidence>
<dbReference type="Proteomes" id="UP001066276">
    <property type="component" value="Chromosome 7"/>
</dbReference>
<organism evidence="2 3">
    <name type="scientific">Pleurodeles waltl</name>
    <name type="common">Iberian ribbed newt</name>
    <dbReference type="NCBI Taxonomy" id="8319"/>
    <lineage>
        <taxon>Eukaryota</taxon>
        <taxon>Metazoa</taxon>
        <taxon>Chordata</taxon>
        <taxon>Craniata</taxon>
        <taxon>Vertebrata</taxon>
        <taxon>Euteleostomi</taxon>
        <taxon>Amphibia</taxon>
        <taxon>Batrachia</taxon>
        <taxon>Caudata</taxon>
        <taxon>Salamandroidea</taxon>
        <taxon>Salamandridae</taxon>
        <taxon>Pleurodelinae</taxon>
        <taxon>Pleurodeles</taxon>
    </lineage>
</organism>
<feature type="compositionally biased region" description="Basic and acidic residues" evidence="1">
    <location>
        <begin position="49"/>
        <end position="62"/>
    </location>
</feature>
<protein>
    <submittedName>
        <fullName evidence="2">Uncharacterized protein</fullName>
    </submittedName>
</protein>
<sequence length="126" mass="14040">MTPRLRTGPVRPNLPQVGHKDRRRSAPADSLVCWRPAPRNSAWGGPSEGRQHSPGEDEMHEQCNKDIQSDGEAVGILDDPSALMKWMVSGPGIANLLEQFDEEMGFSENKNNCVHNEDNLQYSICK</sequence>
<keyword evidence="3" id="KW-1185">Reference proteome</keyword>
<dbReference type="AlphaFoldDB" id="A0AAV7PAZ0"/>
<evidence type="ECO:0000313" key="2">
    <source>
        <dbReference type="EMBL" id="KAJ1125502.1"/>
    </source>
</evidence>
<comment type="caution">
    <text evidence="2">The sequence shown here is derived from an EMBL/GenBank/DDBJ whole genome shotgun (WGS) entry which is preliminary data.</text>
</comment>
<evidence type="ECO:0000313" key="3">
    <source>
        <dbReference type="Proteomes" id="UP001066276"/>
    </source>
</evidence>
<reference evidence="2" key="1">
    <citation type="journal article" date="2022" name="bioRxiv">
        <title>Sequencing and chromosome-scale assembly of the giantPleurodeles waltlgenome.</title>
        <authorList>
            <person name="Brown T."/>
            <person name="Elewa A."/>
            <person name="Iarovenko S."/>
            <person name="Subramanian E."/>
            <person name="Araus A.J."/>
            <person name="Petzold A."/>
            <person name="Susuki M."/>
            <person name="Suzuki K.-i.T."/>
            <person name="Hayashi T."/>
            <person name="Toyoda A."/>
            <person name="Oliveira C."/>
            <person name="Osipova E."/>
            <person name="Leigh N.D."/>
            <person name="Simon A."/>
            <person name="Yun M.H."/>
        </authorList>
    </citation>
    <scope>NUCLEOTIDE SEQUENCE</scope>
    <source>
        <strain evidence="2">20211129_DDA</strain>
        <tissue evidence="2">Liver</tissue>
    </source>
</reference>
<feature type="region of interest" description="Disordered" evidence="1">
    <location>
        <begin position="1"/>
        <end position="62"/>
    </location>
</feature>
<dbReference type="EMBL" id="JANPWB010000011">
    <property type="protein sequence ID" value="KAJ1125502.1"/>
    <property type="molecule type" value="Genomic_DNA"/>
</dbReference>